<dbReference type="OrthoDB" id="9815002at2"/>
<accession>A0A2T0WR55</accession>
<dbReference type="RefSeq" id="WP_106132961.1">
    <property type="nucleotide sequence ID" value="NZ_PVTR01000003.1"/>
</dbReference>
<dbReference type="PANTHER" id="PTHR35936">
    <property type="entry name" value="MEMBRANE-BOUND LYTIC MUREIN TRANSGLYCOSYLASE F"/>
    <property type="match status" value="1"/>
</dbReference>
<dbReference type="Pfam" id="PF00497">
    <property type="entry name" value="SBP_bac_3"/>
    <property type="match status" value="1"/>
</dbReference>
<gene>
    <name evidence="5" type="ORF">CLW00_103315</name>
</gene>
<dbReference type="GO" id="GO:0009279">
    <property type="term" value="C:cell outer membrane"/>
    <property type="evidence" value="ECO:0007669"/>
    <property type="project" value="UniProtKB-SubCell"/>
</dbReference>
<evidence type="ECO:0000259" key="4">
    <source>
        <dbReference type="SMART" id="SM00062"/>
    </source>
</evidence>
<dbReference type="PANTHER" id="PTHR35936:SF32">
    <property type="entry name" value="MEMBRANE-BOUND LYTIC MUREIN TRANSGLYCOSYLASE F"/>
    <property type="match status" value="1"/>
</dbReference>
<dbReference type="SUPFAM" id="SSF53955">
    <property type="entry name" value="Lysozyme-like"/>
    <property type="match status" value="1"/>
</dbReference>
<comment type="subcellular location">
    <subcellularLocation>
        <location evidence="1">Cell outer membrane</location>
        <topology evidence="1">Peripheral membrane protein</topology>
    </subcellularLocation>
</comment>
<keyword evidence="3" id="KW-0998">Cell outer membrane</keyword>
<proteinExistence type="predicted"/>
<organism evidence="5 6">
    <name type="scientific">Mongoliibacter ruber</name>
    <dbReference type="NCBI Taxonomy" id="1750599"/>
    <lineage>
        <taxon>Bacteria</taxon>
        <taxon>Pseudomonadati</taxon>
        <taxon>Bacteroidota</taxon>
        <taxon>Cytophagia</taxon>
        <taxon>Cytophagales</taxon>
        <taxon>Cyclobacteriaceae</taxon>
        <taxon>Mongoliibacter</taxon>
    </lineage>
</organism>
<dbReference type="CDD" id="cd13403">
    <property type="entry name" value="MLTF-like"/>
    <property type="match status" value="1"/>
</dbReference>
<evidence type="ECO:0000256" key="1">
    <source>
        <dbReference type="ARBA" id="ARBA00004339"/>
    </source>
</evidence>
<dbReference type="Pfam" id="PF01464">
    <property type="entry name" value="SLT"/>
    <property type="match status" value="1"/>
</dbReference>
<dbReference type="SUPFAM" id="SSF53850">
    <property type="entry name" value="Periplasmic binding protein-like II"/>
    <property type="match status" value="1"/>
</dbReference>
<feature type="domain" description="Solute-binding protein family 3/N-terminal" evidence="4">
    <location>
        <begin position="50"/>
        <end position="273"/>
    </location>
</feature>
<keyword evidence="2" id="KW-0732">Signal</keyword>
<reference evidence="5 6" key="1">
    <citation type="submission" date="2018-03" db="EMBL/GenBank/DDBJ databases">
        <title>Genomic Encyclopedia of Archaeal and Bacterial Type Strains, Phase II (KMG-II): from individual species to whole genera.</title>
        <authorList>
            <person name="Goeker M."/>
        </authorList>
    </citation>
    <scope>NUCLEOTIDE SEQUENCE [LARGE SCALE GENOMIC DNA]</scope>
    <source>
        <strain evidence="5 6">DSM 27929</strain>
    </source>
</reference>
<dbReference type="AlphaFoldDB" id="A0A2T0WR55"/>
<dbReference type="SMART" id="SM00062">
    <property type="entry name" value="PBPb"/>
    <property type="match status" value="1"/>
</dbReference>
<dbReference type="EMBL" id="PVTR01000003">
    <property type="protein sequence ID" value="PRY89193.1"/>
    <property type="molecule type" value="Genomic_DNA"/>
</dbReference>
<dbReference type="Gene3D" id="1.10.530.10">
    <property type="match status" value="1"/>
</dbReference>
<evidence type="ECO:0000256" key="3">
    <source>
        <dbReference type="ARBA" id="ARBA00023237"/>
    </source>
</evidence>
<evidence type="ECO:0000313" key="5">
    <source>
        <dbReference type="EMBL" id="PRY89193.1"/>
    </source>
</evidence>
<dbReference type="InterPro" id="IPR001638">
    <property type="entry name" value="Solute-binding_3/MltF_N"/>
</dbReference>
<keyword evidence="3" id="KW-0472">Membrane</keyword>
<dbReference type="InterPro" id="IPR023346">
    <property type="entry name" value="Lysozyme-like_dom_sf"/>
</dbReference>
<dbReference type="CDD" id="cd01009">
    <property type="entry name" value="PBP2_YfhD_N"/>
    <property type="match status" value="1"/>
</dbReference>
<protein>
    <submittedName>
        <fullName evidence="5">Membrane-bound lytic murein transglycosylase F</fullName>
    </submittedName>
</protein>
<evidence type="ECO:0000313" key="6">
    <source>
        <dbReference type="Proteomes" id="UP000238157"/>
    </source>
</evidence>
<dbReference type="Proteomes" id="UP000238157">
    <property type="component" value="Unassembled WGS sequence"/>
</dbReference>
<keyword evidence="6" id="KW-1185">Reference proteome</keyword>
<sequence>MKKAFTITLYLLVFTLFGVQCTFFEKEKKQENYWENPVPLDLEEIVKRGYIRAIVDNSSTSYYIYRGRRMGYEFEMLRNFASNLGVRLHLIVKSDIDEAFYLLNKGKADIIAMNLEVTEERQKFAQFTEPLGQMGTVLVQRKQPSKIDSVEKLENKVIHIRKDAVYKAQLCELQKAHGISFSVLEEKGDSENFVQKVVKKEIDYTIVDRVVGLVNATYYDNLDVSLEISPKSDVAWAVRTNAPDLQKSINEWIGQKNKSGYINMMYAKYFQNSKNSYFRSNSPFSSLAGNNISPFDGLIQKGAETLGWDWRLLASLVYKESRFDTAATSYAGAVGLLQLMPVTLERFGVEDPNDPLQSLMGGVNYLRYLDKFWRERVPESNERIKVILASYNIGHGHVEDAWKLAVKYGKNAQNWESISHFLKLKSDPEYYRDPIVNLGFAKGHLAVNYVDDIMILYDSYRVLIEP</sequence>
<name>A0A2T0WR55_9BACT</name>
<comment type="caution">
    <text evidence="5">The sequence shown here is derived from an EMBL/GenBank/DDBJ whole genome shotgun (WGS) entry which is preliminary data.</text>
</comment>
<dbReference type="Gene3D" id="3.40.190.10">
    <property type="entry name" value="Periplasmic binding protein-like II"/>
    <property type="match status" value="2"/>
</dbReference>
<evidence type="ECO:0000256" key="2">
    <source>
        <dbReference type="ARBA" id="ARBA00022729"/>
    </source>
</evidence>
<dbReference type="InterPro" id="IPR008258">
    <property type="entry name" value="Transglycosylase_SLT_dom_1"/>
</dbReference>